<sequence length="768" mass="81210">MDPAAAARRDEAARQKAAEDARRAAEAARKAAEAARKAAEEARRAAEAARQQKAAAEKAAADAKKAAQKPDQTPEAAKKSKADADAADKTRQQATDKAAAADKKLQAAEEKAALDAKRAQDAMGKANALATREKQTPPFTQRDIDKVKPKPNELASAFEGTNRKAELEKLLGTAAPPKTKAVQTPAAKGGAKSSHLEDGVAPPARDYSRLGIAGPQGAAQPASLDGEPPPSLEMEAPQGTRSTPDLIPTPSPSPGPTVPQPTPTGEPPPTAPPTTPSTPPAPTSPPPTPPQPLSTEKPTTRPPKDGPAKPPKDAPTGAEAAARLKVPMRYVGFLGQGHRASEYLDTIRAHQNDPAYLKDLYKGLGDKDTEALFKDASRHVADSPGTAGEQTDALKVLARSTHQLPPAVADKLAKDAAALDSRSPLTPVLKQPETSESIRRTVLDTAAAAFKESPSVVDAQKFGDVLASDPKLIQDYATSLGRDRFTGILAKGFEHPPFGFGRNSQGPTRMDGLGKVLGQASELFKGPAYADLRANIFRVGANSLGDSTDPARATQLDGLKKHFKADALDIIDQLSNNTTRAGSAFDGTGKGLANFLRDTLVSDPQKDPGFAKFLKQELPGQLHRLVTDPNTLKGNNGQQSPNEKYARILGSYTGSLATGYLQAIKASNDKQELIGRAVDSFTGTILHKAGMVGEAVKPSIEKALTDLLTRGEADYQKQLRQFLVGVLNQATRGLQDFDTKAGENTDTESKFRLGFNSILELNEFLDAI</sequence>
<feature type="compositionally biased region" description="Basic and acidic residues" evidence="1">
    <location>
        <begin position="7"/>
        <end position="47"/>
    </location>
</feature>
<evidence type="ECO:0000313" key="3">
    <source>
        <dbReference type="Proteomes" id="UP000273405"/>
    </source>
</evidence>
<feature type="compositionally biased region" description="Basic and acidic residues" evidence="1">
    <location>
        <begin position="76"/>
        <end position="91"/>
    </location>
</feature>
<dbReference type="OrthoDB" id="5531469at2"/>
<gene>
    <name evidence="2" type="ORF">D7X12_02530</name>
</gene>
<feature type="compositionally biased region" description="Basic and acidic residues" evidence="1">
    <location>
        <begin position="55"/>
        <end position="65"/>
    </location>
</feature>
<feature type="region of interest" description="Disordered" evidence="1">
    <location>
        <begin position="1"/>
        <end position="149"/>
    </location>
</feature>
<keyword evidence="3" id="KW-1185">Reference proteome</keyword>
<dbReference type="RefSeq" id="WP_120623660.1">
    <property type="nucleotide sequence ID" value="NZ_RAWG01000008.1"/>
</dbReference>
<proteinExistence type="predicted"/>
<evidence type="ECO:0000313" key="2">
    <source>
        <dbReference type="EMBL" id="RKH47596.1"/>
    </source>
</evidence>
<feature type="compositionally biased region" description="Basic and acidic residues" evidence="1">
    <location>
        <begin position="99"/>
        <end position="120"/>
    </location>
</feature>
<accession>A0A3A8NT74</accession>
<dbReference type="AlphaFoldDB" id="A0A3A8NT74"/>
<feature type="compositionally biased region" description="Low complexity" evidence="1">
    <location>
        <begin position="213"/>
        <end position="222"/>
    </location>
</feature>
<dbReference type="Proteomes" id="UP000273405">
    <property type="component" value="Unassembled WGS sequence"/>
</dbReference>
<evidence type="ECO:0000256" key="1">
    <source>
        <dbReference type="SAM" id="MobiDB-lite"/>
    </source>
</evidence>
<comment type="caution">
    <text evidence="2">The sequence shown here is derived from an EMBL/GenBank/DDBJ whole genome shotgun (WGS) entry which is preliminary data.</text>
</comment>
<feature type="region of interest" description="Disordered" evidence="1">
    <location>
        <begin position="170"/>
        <end position="318"/>
    </location>
</feature>
<feature type="compositionally biased region" description="Basic and acidic residues" evidence="1">
    <location>
        <begin position="298"/>
        <end position="312"/>
    </location>
</feature>
<reference evidence="3" key="1">
    <citation type="submission" date="2018-09" db="EMBL/GenBank/DDBJ databases">
        <authorList>
            <person name="Livingstone P.G."/>
            <person name="Whitworth D.E."/>
        </authorList>
    </citation>
    <scope>NUCLEOTIDE SEQUENCE [LARGE SCALE GENOMIC DNA]</scope>
    <source>
        <strain evidence="3">CA040B</strain>
    </source>
</reference>
<feature type="compositionally biased region" description="Pro residues" evidence="1">
    <location>
        <begin position="247"/>
        <end position="292"/>
    </location>
</feature>
<protein>
    <submittedName>
        <fullName evidence="2">Uncharacterized protein</fullName>
    </submittedName>
</protein>
<organism evidence="2 3">
    <name type="scientific">Corallococcus sicarius</name>
    <dbReference type="NCBI Taxonomy" id="2316726"/>
    <lineage>
        <taxon>Bacteria</taxon>
        <taxon>Pseudomonadati</taxon>
        <taxon>Myxococcota</taxon>
        <taxon>Myxococcia</taxon>
        <taxon>Myxococcales</taxon>
        <taxon>Cystobacterineae</taxon>
        <taxon>Myxococcaceae</taxon>
        <taxon>Corallococcus</taxon>
    </lineage>
</organism>
<dbReference type="EMBL" id="RAWG01000008">
    <property type="protein sequence ID" value="RKH47596.1"/>
    <property type="molecule type" value="Genomic_DNA"/>
</dbReference>
<name>A0A3A8NT74_9BACT</name>